<dbReference type="Gene3D" id="1.10.10.60">
    <property type="entry name" value="Homeodomain-like"/>
    <property type="match status" value="2"/>
</dbReference>
<organism evidence="5 6">
    <name type="scientific">[Clostridium] hylemonae DSM 15053</name>
    <dbReference type="NCBI Taxonomy" id="553973"/>
    <lineage>
        <taxon>Bacteria</taxon>
        <taxon>Bacillati</taxon>
        <taxon>Bacillota</taxon>
        <taxon>Clostridia</taxon>
        <taxon>Lachnospirales</taxon>
        <taxon>Lachnospiraceae</taxon>
    </lineage>
</organism>
<reference evidence="5" key="1">
    <citation type="submission" date="2009-02" db="EMBL/GenBank/DDBJ databases">
        <authorList>
            <person name="Fulton L."/>
            <person name="Clifton S."/>
            <person name="Fulton B."/>
            <person name="Xu J."/>
            <person name="Minx P."/>
            <person name="Pepin K.H."/>
            <person name="Johnson M."/>
            <person name="Bhonagiri V."/>
            <person name="Nash W.E."/>
            <person name="Mardis E.R."/>
            <person name="Wilson R.K."/>
        </authorList>
    </citation>
    <scope>NUCLEOTIDE SEQUENCE [LARGE SCALE GENOMIC DNA]</scope>
    <source>
        <strain evidence="5">DSM 15053</strain>
    </source>
</reference>
<dbReference type="HOGENOM" id="CLU_000445_88_3_9"/>
<dbReference type="GO" id="GO:0003700">
    <property type="term" value="F:DNA-binding transcription factor activity"/>
    <property type="evidence" value="ECO:0007669"/>
    <property type="project" value="InterPro"/>
</dbReference>
<keyword evidence="1" id="KW-0805">Transcription regulation</keyword>
<dbReference type="InterPro" id="IPR018062">
    <property type="entry name" value="HTH_AraC-typ_CS"/>
</dbReference>
<dbReference type="InterPro" id="IPR009057">
    <property type="entry name" value="Homeodomain-like_sf"/>
</dbReference>
<dbReference type="InterPro" id="IPR003313">
    <property type="entry name" value="AraC-bd"/>
</dbReference>
<dbReference type="Pfam" id="PF02311">
    <property type="entry name" value="AraC_binding"/>
    <property type="match status" value="1"/>
</dbReference>
<dbReference type="STRING" id="553973.CLOHYLEM_06281"/>
<dbReference type="OrthoDB" id="9778008at2"/>
<evidence type="ECO:0000313" key="5">
    <source>
        <dbReference type="EMBL" id="EEG73599.1"/>
    </source>
</evidence>
<evidence type="ECO:0000313" key="6">
    <source>
        <dbReference type="Proteomes" id="UP000004893"/>
    </source>
</evidence>
<dbReference type="PRINTS" id="PR00032">
    <property type="entry name" value="HTHARAC"/>
</dbReference>
<proteinExistence type="predicted"/>
<dbReference type="SUPFAM" id="SSF51215">
    <property type="entry name" value="Regulatory protein AraC"/>
    <property type="match status" value="1"/>
</dbReference>
<gene>
    <name evidence="5" type="ORF">CLOHYLEM_06281</name>
</gene>
<keyword evidence="6" id="KW-1185">Reference proteome</keyword>
<dbReference type="PROSITE" id="PS01124">
    <property type="entry name" value="HTH_ARAC_FAMILY_2"/>
    <property type="match status" value="1"/>
</dbReference>
<dbReference type="Pfam" id="PF12833">
    <property type="entry name" value="HTH_18"/>
    <property type="match status" value="1"/>
</dbReference>
<dbReference type="eggNOG" id="COG2207">
    <property type="taxonomic scope" value="Bacteria"/>
</dbReference>
<dbReference type="Proteomes" id="UP000004893">
    <property type="component" value="Unassembled WGS sequence"/>
</dbReference>
<dbReference type="InterPro" id="IPR020449">
    <property type="entry name" value="Tscrpt_reg_AraC-type_HTH"/>
</dbReference>
<comment type="caution">
    <text evidence="5">The sequence shown here is derived from an EMBL/GenBank/DDBJ whole genome shotgun (WGS) entry which is preliminary data.</text>
</comment>
<dbReference type="SUPFAM" id="SSF46689">
    <property type="entry name" value="Homeodomain-like"/>
    <property type="match status" value="2"/>
</dbReference>
<name>C0C2H5_9FIRM</name>
<dbReference type="SMART" id="SM00342">
    <property type="entry name" value="HTH_ARAC"/>
    <property type="match status" value="1"/>
</dbReference>
<protein>
    <submittedName>
        <fullName evidence="5">Transcriptional regulator, AraC family</fullName>
    </submittedName>
</protein>
<dbReference type="AlphaFoldDB" id="C0C2H5"/>
<dbReference type="PROSITE" id="PS00041">
    <property type="entry name" value="HTH_ARAC_FAMILY_1"/>
    <property type="match status" value="1"/>
</dbReference>
<evidence type="ECO:0000256" key="1">
    <source>
        <dbReference type="ARBA" id="ARBA00023015"/>
    </source>
</evidence>
<dbReference type="EMBL" id="ABYI02000023">
    <property type="protein sequence ID" value="EEG73599.1"/>
    <property type="molecule type" value="Genomic_DNA"/>
</dbReference>
<sequence>MIREIITDKNMLELNPHGNYGFPFYLIYVTLSAYQFGRFNCHWHPELEIACILEGTMTYQVNQNLYQLGKGDCLFVNSNALHSGCMFENNDCKYIVATFNPSLIYGYEKSDIDTNYTFPLLNTDNFTSFVFRDGADGNETFQKIMKEMAAFYTEENACYELHIKSRLCELWALLFEEFQRSQLPSGAGLAEAKQISRLKNAIIFIHSSYTDPITLDQMAESCHTSKSEFCRIFKKTLHQTPFEYLLRYRIQKSLPLLVTDTCSITEIASQVGFSGSSYYSEVFRKYMGCSPREYKKNLMN</sequence>
<dbReference type="InterPro" id="IPR014710">
    <property type="entry name" value="RmlC-like_jellyroll"/>
</dbReference>
<dbReference type="PANTHER" id="PTHR43280:SF28">
    <property type="entry name" value="HTH-TYPE TRANSCRIPTIONAL ACTIVATOR RHAS"/>
    <property type="match status" value="1"/>
</dbReference>
<dbReference type="RefSeq" id="WP_006443636.1">
    <property type="nucleotide sequence ID" value="NZ_CP036524.1"/>
</dbReference>
<dbReference type="InterPro" id="IPR037923">
    <property type="entry name" value="HTH-like"/>
</dbReference>
<keyword evidence="2" id="KW-0238">DNA-binding</keyword>
<dbReference type="PANTHER" id="PTHR43280">
    <property type="entry name" value="ARAC-FAMILY TRANSCRIPTIONAL REGULATOR"/>
    <property type="match status" value="1"/>
</dbReference>
<reference evidence="5" key="2">
    <citation type="submission" date="2013-06" db="EMBL/GenBank/DDBJ databases">
        <title>Draft genome sequence of Clostridium hylemonae (DSM 15053).</title>
        <authorList>
            <person name="Sudarsanam P."/>
            <person name="Ley R."/>
            <person name="Guruge J."/>
            <person name="Turnbaugh P.J."/>
            <person name="Mahowald M."/>
            <person name="Liep D."/>
            <person name="Gordon J."/>
        </authorList>
    </citation>
    <scope>NUCLEOTIDE SEQUENCE</scope>
    <source>
        <strain evidence="5">DSM 15053</strain>
    </source>
</reference>
<dbReference type="Gene3D" id="2.60.120.10">
    <property type="entry name" value="Jelly Rolls"/>
    <property type="match status" value="1"/>
</dbReference>
<evidence type="ECO:0000259" key="4">
    <source>
        <dbReference type="PROSITE" id="PS01124"/>
    </source>
</evidence>
<dbReference type="CDD" id="cd02208">
    <property type="entry name" value="cupin_RmlC-like"/>
    <property type="match status" value="1"/>
</dbReference>
<keyword evidence="3" id="KW-0804">Transcription</keyword>
<accession>C0C2H5</accession>
<evidence type="ECO:0000256" key="2">
    <source>
        <dbReference type="ARBA" id="ARBA00023125"/>
    </source>
</evidence>
<dbReference type="GO" id="GO:0043565">
    <property type="term" value="F:sequence-specific DNA binding"/>
    <property type="evidence" value="ECO:0007669"/>
    <property type="project" value="InterPro"/>
</dbReference>
<evidence type="ECO:0000256" key="3">
    <source>
        <dbReference type="ARBA" id="ARBA00023163"/>
    </source>
</evidence>
<feature type="domain" description="HTH araC/xylS-type" evidence="4">
    <location>
        <begin position="199"/>
        <end position="297"/>
    </location>
</feature>
<dbReference type="InterPro" id="IPR018060">
    <property type="entry name" value="HTH_AraC"/>
</dbReference>